<evidence type="ECO:0000313" key="6">
    <source>
        <dbReference type="Proteomes" id="UP000812013"/>
    </source>
</evidence>
<dbReference type="PANTHER" id="PTHR43464:SF19">
    <property type="entry name" value="UBIQUINONE BIOSYNTHESIS O-METHYLTRANSFERASE, MITOCHONDRIAL"/>
    <property type="match status" value="1"/>
</dbReference>
<accession>A0ABS6Z3N6</accession>
<dbReference type="GO" id="GO:0008168">
    <property type="term" value="F:methyltransferase activity"/>
    <property type="evidence" value="ECO:0007669"/>
    <property type="project" value="UniProtKB-KW"/>
</dbReference>
<name>A0ABS6Z3N6_9ACTN</name>
<reference evidence="5 6" key="1">
    <citation type="submission" date="2019-12" db="EMBL/GenBank/DDBJ databases">
        <title>Genome sequence of Streptomyces bambusae.</title>
        <authorList>
            <person name="Bansal K."/>
            <person name="Choksket S."/>
            <person name="Korpole S."/>
            <person name="Patil P.B."/>
        </authorList>
    </citation>
    <scope>NUCLEOTIDE SEQUENCE [LARGE SCALE GENOMIC DNA]</scope>
    <source>
        <strain evidence="5 6">SK60</strain>
    </source>
</reference>
<keyword evidence="2" id="KW-0808">Transferase</keyword>
<dbReference type="SUPFAM" id="SSF53335">
    <property type="entry name" value="S-adenosyl-L-methionine-dependent methyltransferases"/>
    <property type="match status" value="1"/>
</dbReference>
<feature type="domain" description="Methyltransferase" evidence="4">
    <location>
        <begin position="57"/>
        <end position="148"/>
    </location>
</feature>
<evidence type="ECO:0000256" key="3">
    <source>
        <dbReference type="ARBA" id="ARBA00022691"/>
    </source>
</evidence>
<evidence type="ECO:0000256" key="2">
    <source>
        <dbReference type="ARBA" id="ARBA00022679"/>
    </source>
</evidence>
<evidence type="ECO:0000256" key="1">
    <source>
        <dbReference type="ARBA" id="ARBA00022603"/>
    </source>
</evidence>
<sequence length="233" mass="24920">MSATEQSFDYAAADFNAVYTGGELLEGAAIKVVPWDIGEAQPDVVELERQGRFHGSVLDIGCGPGDNAVFLARQGYRVTAIDAASAAIAQAQERAAGLDIEFAVADATDLAGYEGRFDSVLDSALFHTLPGPARPLYAAALHRVTKPGAQLSVLCFADVPGGMPAPLSVPGDELRETLTAAGWEITSMELSEYAGVAEGMEKFFERTGRRPELDDKGRTRLPVWKIFADRVSR</sequence>
<dbReference type="EMBL" id="WTFF01000021">
    <property type="protein sequence ID" value="MBW5481386.1"/>
    <property type="molecule type" value="Genomic_DNA"/>
</dbReference>
<dbReference type="GO" id="GO:0032259">
    <property type="term" value="P:methylation"/>
    <property type="evidence" value="ECO:0007669"/>
    <property type="project" value="UniProtKB-KW"/>
</dbReference>
<proteinExistence type="predicted"/>
<dbReference type="RefSeq" id="WP_219665276.1">
    <property type="nucleotide sequence ID" value="NZ_WTFF01000021.1"/>
</dbReference>
<dbReference type="CDD" id="cd02440">
    <property type="entry name" value="AdoMet_MTases"/>
    <property type="match status" value="1"/>
</dbReference>
<organism evidence="5 6">
    <name type="scientific">Streptomyces bambusae</name>
    <dbReference type="NCBI Taxonomy" id="1550616"/>
    <lineage>
        <taxon>Bacteria</taxon>
        <taxon>Bacillati</taxon>
        <taxon>Actinomycetota</taxon>
        <taxon>Actinomycetes</taxon>
        <taxon>Kitasatosporales</taxon>
        <taxon>Streptomycetaceae</taxon>
        <taxon>Streptomyces</taxon>
    </lineage>
</organism>
<dbReference type="InterPro" id="IPR029063">
    <property type="entry name" value="SAM-dependent_MTases_sf"/>
</dbReference>
<comment type="caution">
    <text evidence="5">The sequence shown here is derived from an EMBL/GenBank/DDBJ whole genome shotgun (WGS) entry which is preliminary data.</text>
</comment>
<gene>
    <name evidence="5" type="ORF">GPJ59_05685</name>
</gene>
<keyword evidence="3" id="KW-0949">S-adenosyl-L-methionine</keyword>
<dbReference type="PANTHER" id="PTHR43464">
    <property type="entry name" value="METHYLTRANSFERASE"/>
    <property type="match status" value="1"/>
</dbReference>
<keyword evidence="6" id="KW-1185">Reference proteome</keyword>
<evidence type="ECO:0000313" key="5">
    <source>
        <dbReference type="EMBL" id="MBW5481386.1"/>
    </source>
</evidence>
<dbReference type="Gene3D" id="3.40.50.150">
    <property type="entry name" value="Vaccinia Virus protein VP39"/>
    <property type="match status" value="1"/>
</dbReference>
<dbReference type="InterPro" id="IPR041698">
    <property type="entry name" value="Methyltransf_25"/>
</dbReference>
<evidence type="ECO:0000259" key="4">
    <source>
        <dbReference type="Pfam" id="PF13649"/>
    </source>
</evidence>
<dbReference type="Pfam" id="PF13649">
    <property type="entry name" value="Methyltransf_25"/>
    <property type="match status" value="1"/>
</dbReference>
<protein>
    <submittedName>
        <fullName evidence="5">Methyltransferase domain-containing protein</fullName>
    </submittedName>
</protein>
<dbReference type="Proteomes" id="UP000812013">
    <property type="component" value="Unassembled WGS sequence"/>
</dbReference>
<keyword evidence="1 5" id="KW-0489">Methyltransferase</keyword>